<keyword evidence="6" id="KW-1185">Reference proteome</keyword>
<dbReference type="InterPro" id="IPR028082">
    <property type="entry name" value="Peripla_BP_I"/>
</dbReference>
<evidence type="ECO:0000313" key="6">
    <source>
        <dbReference type="Proteomes" id="UP000187172"/>
    </source>
</evidence>
<dbReference type="InterPro" id="IPR010982">
    <property type="entry name" value="Lambda_DNA-bd_dom_sf"/>
</dbReference>
<dbReference type="SMART" id="SM00354">
    <property type="entry name" value="HTH_LACI"/>
    <property type="match status" value="1"/>
</dbReference>
<proteinExistence type="predicted"/>
<dbReference type="EMBL" id="MRTP01000001">
    <property type="protein sequence ID" value="OMF57491.1"/>
    <property type="molecule type" value="Genomic_DNA"/>
</dbReference>
<evidence type="ECO:0000256" key="3">
    <source>
        <dbReference type="ARBA" id="ARBA00023163"/>
    </source>
</evidence>
<name>A0A1R1F0B3_9BACL</name>
<dbReference type="PROSITE" id="PS50932">
    <property type="entry name" value="HTH_LACI_2"/>
    <property type="match status" value="1"/>
</dbReference>
<gene>
    <name evidence="5" type="ORF">BK138_02515</name>
</gene>
<dbReference type="AlphaFoldDB" id="A0A1R1F0B3"/>
<protein>
    <submittedName>
        <fullName evidence="5">LacI family transcriptional regulator</fullName>
    </submittedName>
</protein>
<dbReference type="Proteomes" id="UP000187172">
    <property type="component" value="Unassembled WGS sequence"/>
</dbReference>
<dbReference type="InterPro" id="IPR000843">
    <property type="entry name" value="HTH_LacI"/>
</dbReference>
<keyword evidence="3" id="KW-0804">Transcription</keyword>
<keyword evidence="1" id="KW-0805">Transcription regulation</keyword>
<evidence type="ECO:0000259" key="4">
    <source>
        <dbReference type="PROSITE" id="PS50932"/>
    </source>
</evidence>
<reference evidence="5 6" key="1">
    <citation type="submission" date="2016-11" db="EMBL/GenBank/DDBJ databases">
        <title>Paenibacillus species isolates.</title>
        <authorList>
            <person name="Beno S.M."/>
        </authorList>
    </citation>
    <scope>NUCLEOTIDE SEQUENCE [LARGE SCALE GENOMIC DNA]</scope>
    <source>
        <strain evidence="5 6">FSL R5-0378</strain>
    </source>
</reference>
<evidence type="ECO:0000256" key="1">
    <source>
        <dbReference type="ARBA" id="ARBA00023015"/>
    </source>
</evidence>
<dbReference type="CDD" id="cd01392">
    <property type="entry name" value="HTH_LacI"/>
    <property type="match status" value="1"/>
</dbReference>
<feature type="domain" description="HTH lacI-type" evidence="4">
    <location>
        <begin position="2"/>
        <end position="56"/>
    </location>
</feature>
<dbReference type="RefSeq" id="WP_076165358.1">
    <property type="nucleotide sequence ID" value="NZ_MRTP01000001.1"/>
</dbReference>
<dbReference type="GO" id="GO:0003700">
    <property type="term" value="F:DNA-binding transcription factor activity"/>
    <property type="evidence" value="ECO:0007669"/>
    <property type="project" value="TreeGrafter"/>
</dbReference>
<dbReference type="PANTHER" id="PTHR30146:SF109">
    <property type="entry name" value="HTH-TYPE TRANSCRIPTIONAL REGULATOR GALS"/>
    <property type="match status" value="1"/>
</dbReference>
<dbReference type="SUPFAM" id="SSF53822">
    <property type="entry name" value="Periplasmic binding protein-like I"/>
    <property type="match status" value="1"/>
</dbReference>
<accession>A0A1R1F0B3</accession>
<dbReference type="Gene3D" id="3.40.50.2300">
    <property type="match status" value="2"/>
</dbReference>
<dbReference type="Gene3D" id="1.10.260.40">
    <property type="entry name" value="lambda repressor-like DNA-binding domains"/>
    <property type="match status" value="1"/>
</dbReference>
<dbReference type="GO" id="GO:0000976">
    <property type="term" value="F:transcription cis-regulatory region binding"/>
    <property type="evidence" value="ECO:0007669"/>
    <property type="project" value="TreeGrafter"/>
</dbReference>
<sequence>MVTIADVAKAAGVSKGTVSSVFSKKRPISKEVTQRVLKAAEELNYRPNYWARSLVNRKTNIIGLNMRSEKMPLDAFQHELLDGMMEVCYEHGYRILINILQPSLLKQVELIASDPVDGEILLDPIHDDPRIEDRLKRHVPIVVVGRPSGERAGQVCSVDNDNIAAAAKAVRLLLTQGHRRILFLNSAKDRTVAEDRELGYYLAHREAGVDSLAGLILNKPDDDGTSIRFGYEMTLQMLREHSRISAILADNESMAMGIYQAAEELGLHIPADLSVIAFSGGEHFPPAMHPPLTGMRLDARTIGMEAARLLIEQVTAGAAGVKRILLPSELVERGSCACTH</sequence>
<dbReference type="Pfam" id="PF13377">
    <property type="entry name" value="Peripla_BP_3"/>
    <property type="match status" value="1"/>
</dbReference>
<comment type="caution">
    <text evidence="5">The sequence shown here is derived from an EMBL/GenBank/DDBJ whole genome shotgun (WGS) entry which is preliminary data.</text>
</comment>
<dbReference type="Pfam" id="PF00356">
    <property type="entry name" value="LacI"/>
    <property type="match status" value="1"/>
</dbReference>
<evidence type="ECO:0000313" key="5">
    <source>
        <dbReference type="EMBL" id="OMF57491.1"/>
    </source>
</evidence>
<dbReference type="PANTHER" id="PTHR30146">
    <property type="entry name" value="LACI-RELATED TRANSCRIPTIONAL REPRESSOR"/>
    <property type="match status" value="1"/>
</dbReference>
<dbReference type="InterPro" id="IPR046335">
    <property type="entry name" value="LacI/GalR-like_sensor"/>
</dbReference>
<organism evidence="5 6">
    <name type="scientific">Paenibacillus rhizosphaerae</name>
    <dbReference type="NCBI Taxonomy" id="297318"/>
    <lineage>
        <taxon>Bacteria</taxon>
        <taxon>Bacillati</taxon>
        <taxon>Bacillota</taxon>
        <taxon>Bacilli</taxon>
        <taxon>Bacillales</taxon>
        <taxon>Paenibacillaceae</taxon>
        <taxon>Paenibacillus</taxon>
    </lineage>
</organism>
<evidence type="ECO:0000256" key="2">
    <source>
        <dbReference type="ARBA" id="ARBA00023125"/>
    </source>
</evidence>
<dbReference type="SUPFAM" id="SSF47413">
    <property type="entry name" value="lambda repressor-like DNA-binding domains"/>
    <property type="match status" value="1"/>
</dbReference>
<dbReference type="STRING" id="297318.BK138_02515"/>
<keyword evidence="2" id="KW-0238">DNA-binding</keyword>